<sequence>MIFQPKAIFFDWDHTLWDHDRNSQEVIFELVEEFGLDKQSPLSISSIWDIYQQINTALWDDYQMGLISQSDLRESRFLRFFDAIEVQGPAEEFSEQFLFRTPRKTHLMEGAKELVEAISEHYPLYILTNGFEDIQHIKVASSGLGHHFKELITSQGVGAKKPEIAFFEYALGRANCSAQEALMVGDNWHADIHGANQAGIPAIHYNLSDASEAIWQISDLKQVKNHLEIYSNKDN</sequence>
<keyword evidence="2" id="KW-1185">Reference proteome</keyword>
<dbReference type="Gene3D" id="1.10.150.240">
    <property type="entry name" value="Putative phosphatase, domain 2"/>
    <property type="match status" value="1"/>
</dbReference>
<dbReference type="Pfam" id="PF00702">
    <property type="entry name" value="Hydrolase"/>
    <property type="match status" value="1"/>
</dbReference>
<dbReference type="SFLD" id="SFLDG01129">
    <property type="entry name" value="C1.5:_HAD__Beta-PGM__Phosphata"/>
    <property type="match status" value="1"/>
</dbReference>
<dbReference type="InterPro" id="IPR023198">
    <property type="entry name" value="PGP-like_dom2"/>
</dbReference>
<reference evidence="2" key="1">
    <citation type="submission" date="2018-05" db="EMBL/GenBank/DDBJ databases">
        <title>Pseudarcicella sp. HME7025 Genome sequencing and assembly.</title>
        <authorList>
            <person name="Kim H."/>
            <person name="Kang H."/>
            <person name="Joh K."/>
        </authorList>
    </citation>
    <scope>NUCLEOTIDE SEQUENCE [LARGE SCALE GENOMIC DNA]</scope>
    <source>
        <strain evidence="2">HME7025</strain>
    </source>
</reference>
<dbReference type="InterPro" id="IPR023214">
    <property type="entry name" value="HAD_sf"/>
</dbReference>
<evidence type="ECO:0000313" key="1">
    <source>
        <dbReference type="EMBL" id="AWL10179.1"/>
    </source>
</evidence>
<keyword evidence="1" id="KW-0378">Hydrolase</keyword>
<evidence type="ECO:0000313" key="2">
    <source>
        <dbReference type="Proteomes" id="UP000245468"/>
    </source>
</evidence>
<name>A0A2S2DXW0_9BACT</name>
<dbReference type="NCBIfam" id="TIGR02254">
    <property type="entry name" value="YjjG_YfnB"/>
    <property type="match status" value="1"/>
</dbReference>
<dbReference type="AlphaFoldDB" id="A0A2S2DXW0"/>
<proteinExistence type="predicted"/>
<dbReference type="InterPro" id="IPR036412">
    <property type="entry name" value="HAD-like_sf"/>
</dbReference>
<dbReference type="OrthoDB" id="9802350at2"/>
<gene>
    <name evidence="1" type="ORF">HME7025_02338</name>
</gene>
<dbReference type="RefSeq" id="WP_109324228.1">
    <property type="nucleotide sequence ID" value="NZ_CP029346.1"/>
</dbReference>
<dbReference type="Gene3D" id="3.40.50.1000">
    <property type="entry name" value="HAD superfamily/HAD-like"/>
    <property type="match status" value="1"/>
</dbReference>
<dbReference type="KEGG" id="psez:HME7025_02338"/>
<dbReference type="EMBL" id="CP029346">
    <property type="protein sequence ID" value="AWL10179.1"/>
    <property type="molecule type" value="Genomic_DNA"/>
</dbReference>
<dbReference type="GO" id="GO:0008253">
    <property type="term" value="F:5'-nucleotidase activity"/>
    <property type="evidence" value="ECO:0007669"/>
    <property type="project" value="InterPro"/>
</dbReference>
<dbReference type="InterPro" id="IPR011951">
    <property type="entry name" value="HAD-SF_hydro_IA_YjjG/PynA"/>
</dbReference>
<organism evidence="1 2">
    <name type="scientific">Aquirufa nivalisilvae</name>
    <dbReference type="NCBI Taxonomy" id="2516557"/>
    <lineage>
        <taxon>Bacteria</taxon>
        <taxon>Pseudomonadati</taxon>
        <taxon>Bacteroidota</taxon>
        <taxon>Cytophagia</taxon>
        <taxon>Cytophagales</taxon>
        <taxon>Flectobacillaceae</taxon>
        <taxon>Aquirufa</taxon>
    </lineage>
</organism>
<dbReference type="InterPro" id="IPR052550">
    <property type="entry name" value="Pyrimidine_5'-ntase_YjjG"/>
</dbReference>
<dbReference type="InterPro" id="IPR006439">
    <property type="entry name" value="HAD-SF_hydro_IA"/>
</dbReference>
<accession>A0A2S2DXW0</accession>
<dbReference type="SFLD" id="SFLDS00003">
    <property type="entry name" value="Haloacid_Dehalogenase"/>
    <property type="match status" value="1"/>
</dbReference>
<dbReference type="PANTHER" id="PTHR47478">
    <property type="match status" value="1"/>
</dbReference>
<protein>
    <submittedName>
        <fullName evidence="1">HAD-hydrolase YfnB</fullName>
    </submittedName>
</protein>
<dbReference type="NCBIfam" id="TIGR01549">
    <property type="entry name" value="HAD-SF-IA-v1"/>
    <property type="match status" value="1"/>
</dbReference>
<dbReference type="SUPFAM" id="SSF56784">
    <property type="entry name" value="HAD-like"/>
    <property type="match status" value="1"/>
</dbReference>
<dbReference type="PANTHER" id="PTHR47478:SF1">
    <property type="entry name" value="PYRIMIDINE 5'-NUCLEOTIDASE YJJG"/>
    <property type="match status" value="1"/>
</dbReference>
<dbReference type="Proteomes" id="UP000245468">
    <property type="component" value="Chromosome"/>
</dbReference>